<feature type="region of interest" description="Disordered" evidence="1">
    <location>
        <begin position="1"/>
        <end position="59"/>
    </location>
</feature>
<reference evidence="4" key="1">
    <citation type="submission" date="2019-10" db="EMBL/GenBank/DDBJ databases">
        <title>Antimicrobial potential of Antarctic Bacteria.</title>
        <authorList>
            <person name="Benaud N."/>
            <person name="Edwards R.J."/>
            <person name="Ferrari B.C."/>
        </authorList>
    </citation>
    <scope>NUCLEOTIDE SEQUENCE [LARGE SCALE GENOMIC DNA]</scope>
    <source>
        <strain evidence="4">NBH77</strain>
    </source>
</reference>
<feature type="compositionally biased region" description="Basic residues" evidence="1">
    <location>
        <begin position="1"/>
        <end position="23"/>
    </location>
</feature>
<proteinExistence type="predicted"/>
<dbReference type="InterPro" id="IPR003593">
    <property type="entry name" value="AAA+_ATPase"/>
</dbReference>
<feature type="compositionally biased region" description="Low complexity" evidence="1">
    <location>
        <begin position="41"/>
        <end position="59"/>
    </location>
</feature>
<organism evidence="3 4">
    <name type="scientific">Streptomyces rutgersensis</name>
    <dbReference type="NCBI Taxonomy" id="53451"/>
    <lineage>
        <taxon>Bacteria</taxon>
        <taxon>Bacillati</taxon>
        <taxon>Actinomycetota</taxon>
        <taxon>Actinomycetes</taxon>
        <taxon>Kitasatosporales</taxon>
        <taxon>Streptomycetaceae</taxon>
        <taxon>Streptomyces</taxon>
        <taxon>Streptomyces diastaticus group</taxon>
    </lineage>
</organism>
<feature type="region of interest" description="Disordered" evidence="1">
    <location>
        <begin position="75"/>
        <end position="111"/>
    </location>
</feature>
<dbReference type="SMART" id="SM00382">
    <property type="entry name" value="AAA"/>
    <property type="match status" value="1"/>
</dbReference>
<dbReference type="SUPFAM" id="SSF52540">
    <property type="entry name" value="P-loop containing nucleoside triphosphate hydrolases"/>
    <property type="match status" value="1"/>
</dbReference>
<dbReference type="EMBL" id="CP045704">
    <property type="protein sequence ID" value="QNE84503.1"/>
    <property type="molecule type" value="Genomic_DNA"/>
</dbReference>
<evidence type="ECO:0000256" key="1">
    <source>
        <dbReference type="SAM" id="MobiDB-lite"/>
    </source>
</evidence>
<evidence type="ECO:0000313" key="3">
    <source>
        <dbReference type="EMBL" id="QNE84503.1"/>
    </source>
</evidence>
<feature type="domain" description="AAA+ ATPase" evidence="2">
    <location>
        <begin position="152"/>
        <end position="341"/>
    </location>
</feature>
<evidence type="ECO:0000313" key="4">
    <source>
        <dbReference type="Proteomes" id="UP000515764"/>
    </source>
</evidence>
<accession>A0ABX6RUV3</accession>
<sequence length="818" mass="88720">MTDHVRPRRPTAARRDTGRRRTPRPWVSASTDSPDVCAGASGRTYSFSRTSRRATSSGRPIREFASNAEFADDRDRWTGGVDRSLRRGVPVSPGPVPTRAEPVSGSKATDPAGSCGGGLLGEHVAAARARAFVGRAAERDAFRAALAGEAEGRPVLFVHGPGGIGKSALLHRLSLDATAAGRMVVWVDGARTPADACGRLDAFRDVLDDVAPVLLVDSLERCTGLEAWLRESFLPDVPSDAVVVMASRTPPQLGWRTDPGWAACARSMKLPAFSAEETNRVLGDQDVPPPLNVSVREFAGGNPLALSLVAAAARSGGEAGWSMDGGVSRRLTEVLFHRLVGGLPTEQHRRTLQVTARAGTVTEELLRAELGVGAAARSFAWLRAQPWATAVGCGLLLDEAVRNTVAHDARWNDPDGFAALHERLHDHLVEQIRTVSFDRALDAAAALHRLYRNITVLPPAHEWTARDSHQDEACRPVDEATVLGLIADYEGPESAENARFWLRHQPEAFRVRRPVPYGPPRACSAWLRLTAYEGETADPVVVAVWDHVRRHGPLRANERISVARFHAGPQERRDASSAVALSLRCLVAETVRTGGPAWVFFVLRDDGVWDGALRRYGLLPTEHRWDVGGVPQRLFARDVRVFPASDWLRGLLCSVSGEGDGRDPCPRVNGAGLVRTDEARTPTGALSEREFADAVHAGLRALRRPSELALNPLRRSRVAAVGGEDLASVLQQAVYELAENQGGHGPHKAAVTAFVEGPTTHRAAAERLGVSLSTYRRHLKTAVERVSARLWHEEVYPSGVPDGYTSSVCDREQSRVDR</sequence>
<keyword evidence="4" id="KW-1185">Reference proteome</keyword>
<dbReference type="Pfam" id="PF13191">
    <property type="entry name" value="AAA_16"/>
    <property type="match status" value="1"/>
</dbReference>
<evidence type="ECO:0000259" key="2">
    <source>
        <dbReference type="SMART" id="SM00382"/>
    </source>
</evidence>
<gene>
    <name evidence="3" type="ORF">F0345_28220</name>
</gene>
<name>A0ABX6RUV3_9ACTN</name>
<dbReference type="InterPro" id="IPR041664">
    <property type="entry name" value="AAA_16"/>
</dbReference>
<dbReference type="Proteomes" id="UP000515764">
    <property type="component" value="Chromosome"/>
</dbReference>
<protein>
    <submittedName>
        <fullName evidence="3">AAA family ATPase</fullName>
    </submittedName>
</protein>
<dbReference type="Gene3D" id="3.40.50.300">
    <property type="entry name" value="P-loop containing nucleotide triphosphate hydrolases"/>
    <property type="match status" value="1"/>
</dbReference>
<dbReference type="InterPro" id="IPR027417">
    <property type="entry name" value="P-loop_NTPase"/>
</dbReference>